<dbReference type="InterPro" id="IPR003754">
    <property type="entry name" value="4pyrrol_synth_uPrphyn_synth"/>
</dbReference>
<name>A0ABW3ZXE4_9BACI</name>
<sequence>MVSVLQGKRILITREEKQANDFADKVLQYGGIPVLVPLLKIRCQHNQPNRQLLRNRDSYKWLFFTSTNGVHCFFNLLHEERMDHTCLSESKFAAVGRKTAQALETYGYQADFTPTTYNAETMTNEFFARHSHLEEPVLLIRGNLSRDILPNWFNNQGIRYQTMEVYATGYHDAMKDRLNATLKKHYLDAMTFTSPSSVDAFMTMKDVQLDNAVPVCCIGTTTEKRAAELGLGNLIVPDTFTIDDMLVRLENYFEQKG</sequence>
<evidence type="ECO:0000256" key="8">
    <source>
        <dbReference type="ARBA" id="ARBA00048617"/>
    </source>
</evidence>
<organism evidence="11 12">
    <name type="scientific">Lentibacillus salinarum</name>
    <dbReference type="NCBI Taxonomy" id="446820"/>
    <lineage>
        <taxon>Bacteria</taxon>
        <taxon>Bacillati</taxon>
        <taxon>Bacillota</taxon>
        <taxon>Bacilli</taxon>
        <taxon>Bacillales</taxon>
        <taxon>Bacillaceae</taxon>
        <taxon>Lentibacillus</taxon>
    </lineage>
</organism>
<dbReference type="GO" id="GO:0004852">
    <property type="term" value="F:uroporphyrinogen-III synthase activity"/>
    <property type="evidence" value="ECO:0007669"/>
    <property type="project" value="UniProtKB-EC"/>
</dbReference>
<evidence type="ECO:0000259" key="10">
    <source>
        <dbReference type="Pfam" id="PF02602"/>
    </source>
</evidence>
<dbReference type="InterPro" id="IPR036108">
    <property type="entry name" value="4pyrrol_syn_uPrphyn_synt_sf"/>
</dbReference>
<evidence type="ECO:0000256" key="9">
    <source>
        <dbReference type="RuleBase" id="RU366031"/>
    </source>
</evidence>
<proteinExistence type="inferred from homology"/>
<comment type="catalytic activity">
    <reaction evidence="8 9">
        <text>hydroxymethylbilane = uroporphyrinogen III + H2O</text>
        <dbReference type="Rhea" id="RHEA:18965"/>
        <dbReference type="ChEBI" id="CHEBI:15377"/>
        <dbReference type="ChEBI" id="CHEBI:57308"/>
        <dbReference type="ChEBI" id="CHEBI:57845"/>
        <dbReference type="EC" id="4.2.1.75"/>
    </reaction>
</comment>
<dbReference type="CDD" id="cd06578">
    <property type="entry name" value="HemD"/>
    <property type="match status" value="1"/>
</dbReference>
<dbReference type="SUPFAM" id="SSF69618">
    <property type="entry name" value="HemD-like"/>
    <property type="match status" value="1"/>
</dbReference>
<dbReference type="PANTHER" id="PTHR38042">
    <property type="entry name" value="UROPORPHYRINOGEN-III SYNTHASE, CHLOROPLASTIC"/>
    <property type="match status" value="1"/>
</dbReference>
<comment type="function">
    <text evidence="6 9">Catalyzes cyclization of the linear tetrapyrrole, hydroxymethylbilane, to the macrocyclic uroporphyrinogen III.</text>
</comment>
<gene>
    <name evidence="11" type="ORF">ACFQ4A_14730</name>
</gene>
<evidence type="ECO:0000256" key="5">
    <source>
        <dbReference type="ARBA" id="ARBA00023244"/>
    </source>
</evidence>
<comment type="caution">
    <text evidence="11">The sequence shown here is derived from an EMBL/GenBank/DDBJ whole genome shotgun (WGS) entry which is preliminary data.</text>
</comment>
<keyword evidence="4 9" id="KW-0456">Lyase</keyword>
<evidence type="ECO:0000256" key="6">
    <source>
        <dbReference type="ARBA" id="ARBA00037589"/>
    </source>
</evidence>
<evidence type="ECO:0000256" key="1">
    <source>
        <dbReference type="ARBA" id="ARBA00004772"/>
    </source>
</evidence>
<dbReference type="InterPro" id="IPR039793">
    <property type="entry name" value="UROS/Hem4"/>
</dbReference>
<comment type="similarity">
    <text evidence="2 9">Belongs to the uroporphyrinogen-III synthase family.</text>
</comment>
<dbReference type="Pfam" id="PF02602">
    <property type="entry name" value="HEM4"/>
    <property type="match status" value="1"/>
</dbReference>
<comment type="pathway">
    <text evidence="1 9">Porphyrin-containing compound metabolism; protoporphyrin-IX biosynthesis; coproporphyrinogen-III from 5-aminolevulinate: step 3/4.</text>
</comment>
<accession>A0ABW3ZXE4</accession>
<dbReference type="EMBL" id="JBHTNH010000029">
    <property type="protein sequence ID" value="MFD1362909.1"/>
    <property type="molecule type" value="Genomic_DNA"/>
</dbReference>
<evidence type="ECO:0000256" key="2">
    <source>
        <dbReference type="ARBA" id="ARBA00008133"/>
    </source>
</evidence>
<keyword evidence="12" id="KW-1185">Reference proteome</keyword>
<reference evidence="12" key="1">
    <citation type="journal article" date="2019" name="Int. J. Syst. Evol. Microbiol.">
        <title>The Global Catalogue of Microorganisms (GCM) 10K type strain sequencing project: providing services to taxonomists for standard genome sequencing and annotation.</title>
        <authorList>
            <consortium name="The Broad Institute Genomics Platform"/>
            <consortium name="The Broad Institute Genome Sequencing Center for Infectious Disease"/>
            <person name="Wu L."/>
            <person name="Ma J."/>
        </authorList>
    </citation>
    <scope>NUCLEOTIDE SEQUENCE [LARGE SCALE GENOMIC DNA]</scope>
    <source>
        <strain evidence="12">CCUG 54822</strain>
    </source>
</reference>
<protein>
    <recommendedName>
        <fullName evidence="7 9">Uroporphyrinogen-III synthase</fullName>
        <ecNumber evidence="3 9">4.2.1.75</ecNumber>
    </recommendedName>
</protein>
<feature type="domain" description="Tetrapyrrole biosynthesis uroporphyrinogen III synthase" evidence="10">
    <location>
        <begin position="21"/>
        <end position="246"/>
    </location>
</feature>
<evidence type="ECO:0000256" key="4">
    <source>
        <dbReference type="ARBA" id="ARBA00023239"/>
    </source>
</evidence>
<dbReference type="PANTHER" id="PTHR38042:SF1">
    <property type="entry name" value="UROPORPHYRINOGEN-III SYNTHASE, CHLOROPLASTIC"/>
    <property type="match status" value="1"/>
</dbReference>
<dbReference type="Gene3D" id="3.40.50.10090">
    <property type="match status" value="2"/>
</dbReference>
<dbReference type="RefSeq" id="WP_382401927.1">
    <property type="nucleotide sequence ID" value="NZ_JBHTNH010000029.1"/>
</dbReference>
<evidence type="ECO:0000256" key="3">
    <source>
        <dbReference type="ARBA" id="ARBA00013109"/>
    </source>
</evidence>
<evidence type="ECO:0000256" key="7">
    <source>
        <dbReference type="ARBA" id="ARBA00040167"/>
    </source>
</evidence>
<evidence type="ECO:0000313" key="12">
    <source>
        <dbReference type="Proteomes" id="UP001597178"/>
    </source>
</evidence>
<keyword evidence="5 9" id="KW-0627">Porphyrin biosynthesis</keyword>
<evidence type="ECO:0000313" key="11">
    <source>
        <dbReference type="EMBL" id="MFD1362909.1"/>
    </source>
</evidence>
<dbReference type="EC" id="4.2.1.75" evidence="3 9"/>
<dbReference type="Proteomes" id="UP001597178">
    <property type="component" value="Unassembled WGS sequence"/>
</dbReference>